<proteinExistence type="predicted"/>
<dbReference type="PANTHER" id="PTHR12558">
    <property type="entry name" value="CELL DIVISION CYCLE 16,23,27"/>
    <property type="match status" value="1"/>
</dbReference>
<dbReference type="Gene3D" id="1.25.40.10">
    <property type="entry name" value="Tetratricopeptide repeat domain"/>
    <property type="match status" value="2"/>
</dbReference>
<evidence type="ECO:0000313" key="4">
    <source>
        <dbReference type="EMBL" id="MDG3004353.1"/>
    </source>
</evidence>
<dbReference type="Pfam" id="PF03704">
    <property type="entry name" value="BTAD"/>
    <property type="match status" value="1"/>
</dbReference>
<dbReference type="Pfam" id="PF14559">
    <property type="entry name" value="TPR_19"/>
    <property type="match status" value="1"/>
</dbReference>
<comment type="caution">
    <text evidence="4">The sequence shown here is derived from an EMBL/GenBank/DDBJ whole genome shotgun (WGS) entry which is preliminary data.</text>
</comment>
<dbReference type="RefSeq" id="WP_277860711.1">
    <property type="nucleotide sequence ID" value="NZ_JARRAG010000002.1"/>
</dbReference>
<reference evidence="4 5" key="1">
    <citation type="submission" date="2023-03" db="EMBL/GenBank/DDBJ databases">
        <title>Paludisphaera mucosa sp. nov. a novel planctomycete from northern fen.</title>
        <authorList>
            <person name="Ivanova A."/>
        </authorList>
    </citation>
    <scope>NUCLEOTIDE SEQUENCE [LARGE SCALE GENOMIC DNA]</scope>
    <source>
        <strain evidence="4 5">Pla2</strain>
    </source>
</reference>
<sequence>MAVAIAVVWGAAGFPASPAEAADLDEVQRLFRTGRYDECAAEAAREVAKGWRGDDWYVLKIRSELARGRYAEAGASLTEARKRYPASLTLDLLGREVRRYDARAGDGAEASSTLIERIVVNAPERYDSPDGRVALGRYFLLRGADPKKVLDRFYDPVMKQQPDFAEAFYAAAELALDKQDYSLAADTLRAAPKDAAEDPGFHLLKARALAEGDHAGSAAALAEALRINPRYVDGLLLKADGLVDGERYAEAAEALDRIDEVNPREPRAWAYRAVLAHLRGDHDGEESARRSALAPWAGNPEVDTLIGRKLAQKYRFAEGEASLRKALALDPQYPPARVQLAETLLRLGKETEGWKLVDEIFAADGYNVVAFNLTTLRDRLSKFRTLEADGLVVRMDPREADLYGDRVLALLKEARSTLGARYGAMPPTPLIVEIFPQKQQFAVRTFGLPGADGLLGVCFGPVITAISPASQGEHPSNWEAVLWHELCHAVTLTKTRNTMPRWLSEGISVYEEGLKNRAWATQTTPALRQALLGEKLTPLSRLSSAFLEAKTGQDLQFAYFESALAVEFLVEKAGFPALSQVLDDLGAGKNLDAALPSRTGTTLDQLDGEFAAFAKRKAEAVAPGATWEEVDLPAEADSAALTAWIAKHPTSHPGWRRLATRLVAEGKWPEAKAALLKYQALYPDYVGAENAYMLLAEVDKRLGDVPAERAVLEDLAARDGDATPAQARLIELDEAAGDWEGVAANSRRLLAVNPLIPAPHRALARAAEKLGRRDEAIAAYRSVALLDDTDPAQVHQSLAKLLREAGRPADARREVLKALEEAPRFLDAHRLLLEIVDADSSKPPETPRPKAEDAP</sequence>
<dbReference type="InterPro" id="IPR011990">
    <property type="entry name" value="TPR-like_helical_dom_sf"/>
</dbReference>
<keyword evidence="5" id="KW-1185">Reference proteome</keyword>
<evidence type="ECO:0000259" key="3">
    <source>
        <dbReference type="Pfam" id="PF13485"/>
    </source>
</evidence>
<dbReference type="InterPro" id="IPR039568">
    <property type="entry name" value="Peptidase_MA-like_dom"/>
</dbReference>
<feature type="region of interest" description="Disordered" evidence="1">
    <location>
        <begin position="836"/>
        <end position="855"/>
    </location>
</feature>
<dbReference type="SUPFAM" id="SSF48452">
    <property type="entry name" value="TPR-like"/>
    <property type="match status" value="2"/>
</dbReference>
<evidence type="ECO:0000313" key="5">
    <source>
        <dbReference type="Proteomes" id="UP001216907"/>
    </source>
</evidence>
<feature type="compositionally biased region" description="Basic and acidic residues" evidence="1">
    <location>
        <begin position="839"/>
        <end position="855"/>
    </location>
</feature>
<dbReference type="Pfam" id="PF13485">
    <property type="entry name" value="Peptidase_MA_2"/>
    <property type="match status" value="1"/>
</dbReference>
<dbReference type="EMBL" id="JARRAG010000002">
    <property type="protein sequence ID" value="MDG3004353.1"/>
    <property type="molecule type" value="Genomic_DNA"/>
</dbReference>
<feature type="domain" description="Peptidase MA-like" evidence="3">
    <location>
        <begin position="480"/>
        <end position="613"/>
    </location>
</feature>
<dbReference type="InterPro" id="IPR019734">
    <property type="entry name" value="TPR_rpt"/>
</dbReference>
<dbReference type="InterPro" id="IPR005158">
    <property type="entry name" value="BTAD"/>
</dbReference>
<dbReference type="PANTHER" id="PTHR12558:SF13">
    <property type="entry name" value="CELL DIVISION CYCLE PROTEIN 27 HOMOLOG"/>
    <property type="match status" value="1"/>
</dbReference>
<evidence type="ECO:0000256" key="1">
    <source>
        <dbReference type="SAM" id="MobiDB-lite"/>
    </source>
</evidence>
<evidence type="ECO:0000259" key="2">
    <source>
        <dbReference type="Pfam" id="PF03704"/>
    </source>
</evidence>
<gene>
    <name evidence="4" type="ORF">PZE19_11250</name>
</gene>
<dbReference type="Proteomes" id="UP001216907">
    <property type="component" value="Unassembled WGS sequence"/>
</dbReference>
<organism evidence="4 5">
    <name type="scientific">Paludisphaera mucosa</name>
    <dbReference type="NCBI Taxonomy" id="3030827"/>
    <lineage>
        <taxon>Bacteria</taxon>
        <taxon>Pseudomonadati</taxon>
        <taxon>Planctomycetota</taxon>
        <taxon>Planctomycetia</taxon>
        <taxon>Isosphaerales</taxon>
        <taxon>Isosphaeraceae</taxon>
        <taxon>Paludisphaera</taxon>
    </lineage>
</organism>
<feature type="domain" description="Bacterial transcriptional activator" evidence="2">
    <location>
        <begin position="702"/>
        <end position="788"/>
    </location>
</feature>
<accession>A0ABT6F9T6</accession>
<dbReference type="SMART" id="SM00028">
    <property type="entry name" value="TPR"/>
    <property type="match status" value="4"/>
</dbReference>
<protein>
    <submittedName>
        <fullName evidence="4">Tetratricopeptide repeat protein</fullName>
    </submittedName>
</protein>
<name>A0ABT6F9T6_9BACT</name>